<dbReference type="RefSeq" id="WP_182815619.1">
    <property type="nucleotide sequence ID" value="NZ_AP022227.1"/>
</dbReference>
<gene>
    <name evidence="2" type="ORF">WP8W18C01_32170</name>
</gene>
<protein>
    <submittedName>
        <fullName evidence="2">Uncharacterized protein</fullName>
    </submittedName>
</protein>
<evidence type="ECO:0000256" key="1">
    <source>
        <dbReference type="SAM" id="SignalP"/>
    </source>
</evidence>
<dbReference type="EMBL" id="AP022227">
    <property type="protein sequence ID" value="BBT40876.1"/>
    <property type="molecule type" value="Genomic_DNA"/>
</dbReference>
<sequence length="103" mass="10933">MNRTLLIAAFICLPVSAFAASGEETCKKISAMAGKAMEARQNGDLLEDAMSSVGDQSKFSDAMVVKAYAAPVANSSAGKKKLVSDFRNAAYAECYTNIIEPMK</sequence>
<name>A0A6S5TUE5_PSEPU</name>
<dbReference type="AlphaFoldDB" id="A0A6S5TUE5"/>
<proteinExistence type="predicted"/>
<keyword evidence="1" id="KW-0732">Signal</keyword>
<organism evidence="2 3">
    <name type="scientific">Pseudomonas putida</name>
    <name type="common">Arthrobacter siderocapsulatus</name>
    <dbReference type="NCBI Taxonomy" id="303"/>
    <lineage>
        <taxon>Bacteria</taxon>
        <taxon>Pseudomonadati</taxon>
        <taxon>Pseudomonadota</taxon>
        <taxon>Gammaproteobacteria</taxon>
        <taxon>Pseudomonadales</taxon>
        <taxon>Pseudomonadaceae</taxon>
        <taxon>Pseudomonas</taxon>
    </lineage>
</organism>
<evidence type="ECO:0000313" key="3">
    <source>
        <dbReference type="Proteomes" id="UP000515680"/>
    </source>
</evidence>
<evidence type="ECO:0000313" key="2">
    <source>
        <dbReference type="EMBL" id="BBT40876.1"/>
    </source>
</evidence>
<feature type="signal peptide" evidence="1">
    <location>
        <begin position="1"/>
        <end position="19"/>
    </location>
</feature>
<feature type="chain" id="PRO_5027923474" evidence="1">
    <location>
        <begin position="20"/>
        <end position="103"/>
    </location>
</feature>
<dbReference type="Proteomes" id="UP000515680">
    <property type="component" value="Chromosome"/>
</dbReference>
<accession>A0A6S5TUE5</accession>
<reference evidence="2 3" key="1">
    <citation type="submission" date="2019-12" db="EMBL/GenBank/DDBJ databases">
        <title>complete genome sequences of Pseudomonas putida str. WP8-W18-CRE-01 isolated from wastewater treatment plant effluent.</title>
        <authorList>
            <person name="Sekizuka T."/>
            <person name="Itokawa K."/>
            <person name="Yatsu K."/>
            <person name="Inamine Y."/>
            <person name="Kuroda M."/>
        </authorList>
    </citation>
    <scope>NUCLEOTIDE SEQUENCE [LARGE SCALE GENOMIC DNA]</scope>
    <source>
        <strain evidence="2 3">WP8-W18-CRE-01</strain>
    </source>
</reference>